<dbReference type="EMBL" id="CAHS01000014">
    <property type="protein sequence ID" value="CCG87069.1"/>
    <property type="molecule type" value="Genomic_DNA"/>
</dbReference>
<dbReference type="AlphaFoldDB" id="V5Z7Z4"/>
<keyword evidence="4" id="KW-1185">Reference proteome</keyword>
<feature type="region of interest" description="Disordered" evidence="1">
    <location>
        <begin position="1"/>
        <end position="55"/>
    </location>
</feature>
<evidence type="ECO:0000313" key="4">
    <source>
        <dbReference type="Proteomes" id="UP000018217"/>
    </source>
</evidence>
<comment type="caution">
    <text evidence="3">The sequence shown here is derived from an EMBL/GenBank/DDBJ whole genome shotgun (WGS) entry which is preliminary data.</text>
</comment>
<sequence length="256" mass="28714">MEEPEFSGCDSAFAQPYNHQLSPERSAGGGGGDKSEEAKINHSSSQKDLKKFYSHISNEGMSHRLSDSVIKSVSTQQIKDSELSQINKNNHVDNIDPDVSRMMLTGPEKWGEPKNRREDKDEFAVTKPFNPVPIIHQNTTSAEKKNTGHSKMAYQASSNTQQYRKSVMTTGGASDDVPANKSVDLEYQFQRWNGDHSVKVLISTELSHETIIKLIPSGTRVADAISRHMDDMVPDVLMQQQSQDKRGRHQEEEVEE</sequence>
<feature type="compositionally biased region" description="Basic and acidic residues" evidence="1">
    <location>
        <begin position="33"/>
        <end position="51"/>
    </location>
</feature>
<dbReference type="STRING" id="1161919.EPIR_1704"/>
<evidence type="ECO:0000313" key="3">
    <source>
        <dbReference type="EMBL" id="CCG87069.1"/>
    </source>
</evidence>
<reference evidence="3 4" key="1">
    <citation type="journal article" date="2013" name="Syst. Appl. Microbiol.">
        <title>Phylogenetic position and virulence apparatus of the pear flower necrosis pathogen Erwinia piriflorinigrans CFBP 5888T as assessed by comparative genomics.</title>
        <authorList>
            <person name="Smits T.H."/>
            <person name="Rezzonico F."/>
            <person name="Lopez M.M."/>
            <person name="Blom J."/>
            <person name="Goesmann A."/>
            <person name="Frey J.E."/>
            <person name="Duffy B."/>
        </authorList>
    </citation>
    <scope>NUCLEOTIDE SEQUENCE [LARGE SCALE GENOMIC DNA]</scope>
    <source>
        <strain evidence="4">CFBP5888</strain>
    </source>
</reference>
<evidence type="ECO:0000259" key="2">
    <source>
        <dbReference type="Pfam" id="PF02510"/>
    </source>
</evidence>
<dbReference type="Proteomes" id="UP000018217">
    <property type="component" value="Unassembled WGS sequence"/>
</dbReference>
<name>V5Z7Z4_9GAMM</name>
<organism evidence="3 4">
    <name type="scientific">Erwinia piriflorinigrans CFBP 5888</name>
    <dbReference type="NCBI Taxonomy" id="1161919"/>
    <lineage>
        <taxon>Bacteria</taxon>
        <taxon>Pseudomonadati</taxon>
        <taxon>Pseudomonadota</taxon>
        <taxon>Gammaproteobacteria</taxon>
        <taxon>Enterobacterales</taxon>
        <taxon>Erwiniaceae</taxon>
        <taxon>Erwinia</taxon>
    </lineage>
</organism>
<dbReference type="Pfam" id="PF02510">
    <property type="entry name" value="SPAN"/>
    <property type="match status" value="1"/>
</dbReference>
<dbReference type="InterPro" id="IPR056746">
    <property type="entry name" value="SPAN_dom"/>
</dbReference>
<feature type="compositionally biased region" description="Basic and acidic residues" evidence="1">
    <location>
        <begin position="243"/>
        <end position="256"/>
    </location>
</feature>
<evidence type="ECO:0000256" key="1">
    <source>
        <dbReference type="SAM" id="MobiDB-lite"/>
    </source>
</evidence>
<feature type="region of interest" description="Disordered" evidence="1">
    <location>
        <begin position="236"/>
        <end position="256"/>
    </location>
</feature>
<accession>V5Z7Z4</accession>
<feature type="domain" description="Surface presentation of antigen" evidence="2">
    <location>
        <begin position="181"/>
        <end position="253"/>
    </location>
</feature>
<protein>
    <recommendedName>
        <fullName evidence="2">Surface presentation of antigen domain-containing protein</fullName>
    </recommendedName>
</protein>
<gene>
    <name evidence="3" type="ORF">EPIR_1704</name>
</gene>
<proteinExistence type="predicted"/>